<name>A0ACC1PMJ5_9PEZI</name>
<organism evidence="1 2">
    <name type="scientific">Xylaria curta</name>
    <dbReference type="NCBI Taxonomy" id="42375"/>
    <lineage>
        <taxon>Eukaryota</taxon>
        <taxon>Fungi</taxon>
        <taxon>Dikarya</taxon>
        <taxon>Ascomycota</taxon>
        <taxon>Pezizomycotina</taxon>
        <taxon>Sordariomycetes</taxon>
        <taxon>Xylariomycetidae</taxon>
        <taxon>Xylariales</taxon>
        <taxon>Xylariaceae</taxon>
        <taxon>Xylaria</taxon>
    </lineage>
</organism>
<proteinExistence type="predicted"/>
<comment type="caution">
    <text evidence="1">The sequence shown here is derived from an EMBL/GenBank/DDBJ whole genome shotgun (WGS) entry which is preliminary data.</text>
</comment>
<sequence>MLGRILVATLVAFASVALAADLSGVNLGDVPQCGLLCIANTVAAKSSCSPTDFPCVCADTALTQELERCFATECSPRDALTTAKIAKDLCGAPARNIQLAVWLVPLINIILSTTFFILKLLSRVVLRQRFDIGDVALGISVGLTFPVLWVAFELVGYGLGQDVWNIPQDNITNILYLYWWAEIFYQAGLPLTRISILCFYLKVFPQRYIRWASIAFIVLNASDLIAFVVATVFQCYPIYGAWTFWDGSFEGHCNDIHLQGWVQAGINIALDILVITLPLPPLSRLTVSRQKKAQIMFMFSLGFFITIISIIRLKTLVVFANSINVSFDYVEPGLYSITEASVSIIIGCLPAVRALLRRVMPDLFASTRNLSVFSNGKPPKDEVSRQKFDRLEGTDTPP</sequence>
<accession>A0ACC1PMJ5</accession>
<reference evidence="1" key="1">
    <citation type="submission" date="2022-10" db="EMBL/GenBank/DDBJ databases">
        <title>Genome Sequence of Xylaria curta.</title>
        <authorList>
            <person name="Buettner E."/>
        </authorList>
    </citation>
    <scope>NUCLEOTIDE SEQUENCE</scope>
    <source>
        <strain evidence="1">Babe10</strain>
    </source>
</reference>
<evidence type="ECO:0000313" key="2">
    <source>
        <dbReference type="Proteomes" id="UP001143856"/>
    </source>
</evidence>
<gene>
    <name evidence="1" type="ORF">NUW58_g1380</name>
</gene>
<dbReference type="EMBL" id="JAPDGR010000148">
    <property type="protein sequence ID" value="KAJ2995057.1"/>
    <property type="molecule type" value="Genomic_DNA"/>
</dbReference>
<dbReference type="Proteomes" id="UP001143856">
    <property type="component" value="Unassembled WGS sequence"/>
</dbReference>
<evidence type="ECO:0000313" key="1">
    <source>
        <dbReference type="EMBL" id="KAJ2995057.1"/>
    </source>
</evidence>
<keyword evidence="2" id="KW-1185">Reference proteome</keyword>
<protein>
    <submittedName>
        <fullName evidence="1">Uncharacterized protein</fullName>
    </submittedName>
</protein>